<evidence type="ECO:0000256" key="1">
    <source>
        <dbReference type="SAM" id="MobiDB-lite"/>
    </source>
</evidence>
<reference evidence="2 3" key="1">
    <citation type="submission" date="2019-02" db="EMBL/GenBank/DDBJ databases">
        <title>Deep-cultivation of Planctomycetes and their phenomic and genomic characterization uncovers novel biology.</title>
        <authorList>
            <person name="Wiegand S."/>
            <person name="Jogler M."/>
            <person name="Boedeker C."/>
            <person name="Pinto D."/>
            <person name="Vollmers J."/>
            <person name="Rivas-Marin E."/>
            <person name="Kohn T."/>
            <person name="Peeters S.H."/>
            <person name="Heuer A."/>
            <person name="Rast P."/>
            <person name="Oberbeckmann S."/>
            <person name="Bunk B."/>
            <person name="Jeske O."/>
            <person name="Meyerdierks A."/>
            <person name="Storesund J.E."/>
            <person name="Kallscheuer N."/>
            <person name="Luecker S."/>
            <person name="Lage O.M."/>
            <person name="Pohl T."/>
            <person name="Merkel B.J."/>
            <person name="Hornburger P."/>
            <person name="Mueller R.-W."/>
            <person name="Bruemmer F."/>
            <person name="Labrenz M."/>
            <person name="Spormann A.M."/>
            <person name="Op den Camp H."/>
            <person name="Overmann J."/>
            <person name="Amann R."/>
            <person name="Jetten M.S.M."/>
            <person name="Mascher T."/>
            <person name="Medema M.H."/>
            <person name="Devos D.P."/>
            <person name="Kaster A.-K."/>
            <person name="Ovreas L."/>
            <person name="Rohde M."/>
            <person name="Galperin M.Y."/>
            <person name="Jogler C."/>
        </authorList>
    </citation>
    <scope>NUCLEOTIDE SEQUENCE [LARGE SCALE GENOMIC DNA]</scope>
    <source>
        <strain evidence="2 3">ElP</strain>
    </source>
</reference>
<dbReference type="EMBL" id="CP036426">
    <property type="protein sequence ID" value="QDV38861.1"/>
    <property type="molecule type" value="Genomic_DNA"/>
</dbReference>
<feature type="compositionally biased region" description="Low complexity" evidence="1">
    <location>
        <begin position="93"/>
        <end position="116"/>
    </location>
</feature>
<evidence type="ECO:0000313" key="2">
    <source>
        <dbReference type="EMBL" id="QDV38861.1"/>
    </source>
</evidence>
<gene>
    <name evidence="2" type="ORF">ElP_68200</name>
</gene>
<accession>A0A518HDC5</accession>
<organism evidence="2 3">
    <name type="scientific">Tautonia plasticadhaerens</name>
    <dbReference type="NCBI Taxonomy" id="2527974"/>
    <lineage>
        <taxon>Bacteria</taxon>
        <taxon>Pseudomonadati</taxon>
        <taxon>Planctomycetota</taxon>
        <taxon>Planctomycetia</taxon>
        <taxon>Isosphaerales</taxon>
        <taxon>Isosphaeraceae</taxon>
        <taxon>Tautonia</taxon>
    </lineage>
</organism>
<dbReference type="OrthoDB" id="286361at2"/>
<dbReference type="Proteomes" id="UP000317835">
    <property type="component" value="Chromosome"/>
</dbReference>
<keyword evidence="3" id="KW-1185">Reference proteome</keyword>
<proteinExistence type="predicted"/>
<sequence>MRPPSPCAASPGRSPRPLGSILIVSMLVLAGCSGGDELPREAVSGEVTLGGEPLSEGMIQFEPSGGQATGGGAVIRDGSYEIPGDTGLVPGSYRVSISSSSGGSADTSAAPGAPGAMMQERIPARYNAQSELVAEVTEGGDNTFDFPLEP</sequence>
<evidence type="ECO:0000313" key="3">
    <source>
        <dbReference type="Proteomes" id="UP000317835"/>
    </source>
</evidence>
<feature type="region of interest" description="Disordered" evidence="1">
    <location>
        <begin position="93"/>
        <end position="118"/>
    </location>
</feature>
<dbReference type="AlphaFoldDB" id="A0A518HDC5"/>
<evidence type="ECO:0008006" key="4">
    <source>
        <dbReference type="Google" id="ProtNLM"/>
    </source>
</evidence>
<dbReference type="RefSeq" id="WP_145277689.1">
    <property type="nucleotide sequence ID" value="NZ_CP036426.1"/>
</dbReference>
<name>A0A518HDC5_9BACT</name>
<dbReference type="PROSITE" id="PS51257">
    <property type="entry name" value="PROKAR_LIPOPROTEIN"/>
    <property type="match status" value="1"/>
</dbReference>
<protein>
    <recommendedName>
        <fullName evidence="4">Carboxypeptidase regulatory-like domain-containing protein</fullName>
    </recommendedName>
</protein>
<dbReference type="KEGG" id="tpla:ElP_68200"/>